<dbReference type="Pfam" id="PF13828">
    <property type="entry name" value="DUF4190"/>
    <property type="match status" value="1"/>
</dbReference>
<keyword evidence="4" id="KW-1185">Reference proteome</keyword>
<proteinExistence type="predicted"/>
<evidence type="ECO:0000256" key="1">
    <source>
        <dbReference type="SAM" id="Phobius"/>
    </source>
</evidence>
<protein>
    <recommendedName>
        <fullName evidence="2">DUF4190 domain-containing protein</fullName>
    </recommendedName>
</protein>
<keyword evidence="1" id="KW-0812">Transmembrane</keyword>
<dbReference type="RefSeq" id="WP_103941767.1">
    <property type="nucleotide sequence ID" value="NZ_FNVO01000015.1"/>
</dbReference>
<organism evidence="3 4">
    <name type="scientific">Thermomonospora echinospora</name>
    <dbReference type="NCBI Taxonomy" id="1992"/>
    <lineage>
        <taxon>Bacteria</taxon>
        <taxon>Bacillati</taxon>
        <taxon>Actinomycetota</taxon>
        <taxon>Actinomycetes</taxon>
        <taxon>Streptosporangiales</taxon>
        <taxon>Thermomonosporaceae</taxon>
        <taxon>Thermomonospora</taxon>
    </lineage>
</organism>
<evidence type="ECO:0000313" key="4">
    <source>
        <dbReference type="Proteomes" id="UP000236723"/>
    </source>
</evidence>
<feature type="transmembrane region" description="Helical" evidence="1">
    <location>
        <begin position="54"/>
        <end position="75"/>
    </location>
</feature>
<accession>A0A1H6DCM2</accession>
<sequence>MAGADSGKRPISGLGIVALICGIVWVFGLGSVLAVLLGHLALRRIGSRDQRGRWTAVGGLVLGYLGLFLLLVLLLQGGVTIEEDVPH</sequence>
<dbReference type="EMBL" id="FNVO01000015">
    <property type="protein sequence ID" value="SEG82944.1"/>
    <property type="molecule type" value="Genomic_DNA"/>
</dbReference>
<dbReference type="Proteomes" id="UP000236723">
    <property type="component" value="Unassembled WGS sequence"/>
</dbReference>
<keyword evidence="1" id="KW-1133">Transmembrane helix</keyword>
<reference evidence="4" key="1">
    <citation type="submission" date="2016-10" db="EMBL/GenBank/DDBJ databases">
        <authorList>
            <person name="Varghese N."/>
            <person name="Submissions S."/>
        </authorList>
    </citation>
    <scope>NUCLEOTIDE SEQUENCE [LARGE SCALE GENOMIC DNA]</scope>
    <source>
        <strain evidence="4">DSM 43163</strain>
    </source>
</reference>
<gene>
    <name evidence="3" type="ORF">SAMN04489712_115111</name>
</gene>
<dbReference type="OrthoDB" id="4374883at2"/>
<dbReference type="InterPro" id="IPR025241">
    <property type="entry name" value="DUF4190"/>
</dbReference>
<feature type="domain" description="DUF4190" evidence="2">
    <location>
        <begin position="14"/>
        <end position="73"/>
    </location>
</feature>
<dbReference type="AlphaFoldDB" id="A0A1H6DCM2"/>
<name>A0A1H6DCM2_9ACTN</name>
<keyword evidence="1" id="KW-0472">Membrane</keyword>
<feature type="transmembrane region" description="Helical" evidence="1">
    <location>
        <begin position="16"/>
        <end position="42"/>
    </location>
</feature>
<evidence type="ECO:0000313" key="3">
    <source>
        <dbReference type="EMBL" id="SEG82944.1"/>
    </source>
</evidence>
<evidence type="ECO:0000259" key="2">
    <source>
        <dbReference type="Pfam" id="PF13828"/>
    </source>
</evidence>